<evidence type="ECO:0000313" key="3">
    <source>
        <dbReference type="Proteomes" id="UP000014500"/>
    </source>
</evidence>
<evidence type="ECO:0000256" key="1">
    <source>
        <dbReference type="SAM" id="Phobius"/>
    </source>
</evidence>
<feature type="transmembrane region" description="Helical" evidence="1">
    <location>
        <begin position="79"/>
        <end position="101"/>
    </location>
</feature>
<keyword evidence="1" id="KW-0472">Membrane</keyword>
<proteinExistence type="predicted"/>
<dbReference type="EnsemblMetazoa" id="SMAR010106-RA">
    <property type="protein sequence ID" value="SMAR010106-PA"/>
    <property type="gene ID" value="SMAR010106"/>
</dbReference>
<dbReference type="Proteomes" id="UP000014500">
    <property type="component" value="Unassembled WGS sequence"/>
</dbReference>
<keyword evidence="3" id="KW-1185">Reference proteome</keyword>
<name>T1J8S0_STRMM</name>
<accession>T1J8S0</accession>
<dbReference type="EMBL" id="AFFK01022138">
    <property type="status" value="NOT_ANNOTATED_CDS"/>
    <property type="molecule type" value="Genomic_DNA"/>
</dbReference>
<sequence>MVLVAGTRNSCNASGIKSEMLVSLLHMMKTLSGNVVKFDSANFLGEKTSKPSLLVASPGYSIAALCFSAAVMLMGLLVIYIFFFCFAFSSVAFVSVFDHFFDNVMLHSILQWNVRM</sequence>
<reference evidence="3" key="1">
    <citation type="submission" date="2011-05" db="EMBL/GenBank/DDBJ databases">
        <authorList>
            <person name="Richards S.R."/>
            <person name="Qu J."/>
            <person name="Jiang H."/>
            <person name="Jhangiani S.N."/>
            <person name="Agravi P."/>
            <person name="Goodspeed R."/>
            <person name="Gross S."/>
            <person name="Mandapat C."/>
            <person name="Jackson L."/>
            <person name="Mathew T."/>
            <person name="Pu L."/>
            <person name="Thornton R."/>
            <person name="Saada N."/>
            <person name="Wilczek-Boney K.B."/>
            <person name="Lee S."/>
            <person name="Kovar C."/>
            <person name="Wu Y."/>
            <person name="Scherer S.E."/>
            <person name="Worley K.C."/>
            <person name="Muzny D.M."/>
            <person name="Gibbs R."/>
        </authorList>
    </citation>
    <scope>NUCLEOTIDE SEQUENCE</scope>
    <source>
        <strain evidence="3">Brora</strain>
    </source>
</reference>
<evidence type="ECO:0000313" key="2">
    <source>
        <dbReference type="EnsemblMetazoa" id="SMAR010106-PA"/>
    </source>
</evidence>
<dbReference type="AlphaFoldDB" id="T1J8S0"/>
<reference evidence="2" key="2">
    <citation type="submission" date="2015-02" db="UniProtKB">
        <authorList>
            <consortium name="EnsemblMetazoa"/>
        </authorList>
    </citation>
    <scope>IDENTIFICATION</scope>
</reference>
<organism evidence="2 3">
    <name type="scientific">Strigamia maritima</name>
    <name type="common">European centipede</name>
    <name type="synonym">Geophilus maritimus</name>
    <dbReference type="NCBI Taxonomy" id="126957"/>
    <lineage>
        <taxon>Eukaryota</taxon>
        <taxon>Metazoa</taxon>
        <taxon>Ecdysozoa</taxon>
        <taxon>Arthropoda</taxon>
        <taxon>Myriapoda</taxon>
        <taxon>Chilopoda</taxon>
        <taxon>Pleurostigmophora</taxon>
        <taxon>Geophilomorpha</taxon>
        <taxon>Linotaeniidae</taxon>
        <taxon>Strigamia</taxon>
    </lineage>
</organism>
<protein>
    <submittedName>
        <fullName evidence="2">Uncharacterized protein</fullName>
    </submittedName>
</protein>
<keyword evidence="1" id="KW-0812">Transmembrane</keyword>
<dbReference type="HOGENOM" id="CLU_2099903_0_0_1"/>
<keyword evidence="1" id="KW-1133">Transmembrane helix</keyword>